<dbReference type="GO" id="GO:0005829">
    <property type="term" value="C:cytosol"/>
    <property type="evidence" value="ECO:0007669"/>
    <property type="project" value="TreeGrafter"/>
</dbReference>
<protein>
    <submittedName>
        <fullName evidence="1">Endoribonuclease L-PSP</fullName>
    </submittedName>
</protein>
<dbReference type="CDD" id="cd00448">
    <property type="entry name" value="YjgF_YER057c_UK114_family"/>
    <property type="match status" value="1"/>
</dbReference>
<dbReference type="PANTHER" id="PTHR11803:SF39">
    <property type="entry name" value="2-IMINOBUTANOATE_2-IMINOPROPANOATE DEAMINASE"/>
    <property type="match status" value="1"/>
</dbReference>
<evidence type="ECO:0000313" key="2">
    <source>
        <dbReference type="Proteomes" id="UP000217895"/>
    </source>
</evidence>
<dbReference type="InterPro" id="IPR006175">
    <property type="entry name" value="YjgF/YER057c/UK114"/>
</dbReference>
<evidence type="ECO:0000313" key="1">
    <source>
        <dbReference type="EMBL" id="BAY58959.1"/>
    </source>
</evidence>
<proteinExistence type="predicted"/>
<sequence length="127" mass="14148">MQIERKNYPHLDRPLGAYVHTVRHGDLLFISGLTAFNTPAQDEDLIAQAEVILEQMQGILEAEKTSFQGLLKVTIFVTELGQLSQLRTVLFRYFEQHLPASSLVQVESLFVPGLKIEVEAIAALTAA</sequence>
<accession>A0A1Z4JQH3</accession>
<dbReference type="SUPFAM" id="SSF55298">
    <property type="entry name" value="YjgF-like"/>
    <property type="match status" value="1"/>
</dbReference>
<dbReference type="InterPro" id="IPR035959">
    <property type="entry name" value="RutC-like_sf"/>
</dbReference>
<dbReference type="AlphaFoldDB" id="A0A1Z4JQH3"/>
<reference evidence="1 2" key="1">
    <citation type="submission" date="2017-06" db="EMBL/GenBank/DDBJ databases">
        <title>Genome sequencing of cyanobaciteial culture collection at National Institute for Environmental Studies (NIES).</title>
        <authorList>
            <person name="Hirose Y."/>
            <person name="Shimura Y."/>
            <person name="Fujisawa T."/>
            <person name="Nakamura Y."/>
            <person name="Kawachi M."/>
        </authorList>
    </citation>
    <scope>NUCLEOTIDE SEQUENCE [LARGE SCALE GENOMIC DNA]</scope>
    <source>
        <strain evidence="1 2">NIES-2135</strain>
    </source>
</reference>
<dbReference type="Gene3D" id="3.30.1330.40">
    <property type="entry name" value="RutC-like"/>
    <property type="match status" value="1"/>
</dbReference>
<keyword evidence="2" id="KW-1185">Reference proteome</keyword>
<dbReference type="EMBL" id="AP018203">
    <property type="protein sequence ID" value="BAY58959.1"/>
    <property type="molecule type" value="Genomic_DNA"/>
</dbReference>
<organism evidence="1 2">
    <name type="scientific">Leptolyngbya boryana NIES-2135</name>
    <dbReference type="NCBI Taxonomy" id="1973484"/>
    <lineage>
        <taxon>Bacteria</taxon>
        <taxon>Bacillati</taxon>
        <taxon>Cyanobacteriota</taxon>
        <taxon>Cyanophyceae</taxon>
        <taxon>Leptolyngbyales</taxon>
        <taxon>Leptolyngbyaceae</taxon>
        <taxon>Leptolyngbya group</taxon>
        <taxon>Leptolyngbya</taxon>
    </lineage>
</organism>
<dbReference type="Pfam" id="PF01042">
    <property type="entry name" value="Ribonuc_L-PSP"/>
    <property type="match status" value="1"/>
</dbReference>
<name>A0A1Z4JQH3_LEPBY</name>
<gene>
    <name evidence="1" type="ORF">NIES2135_58340</name>
</gene>
<dbReference type="Proteomes" id="UP000217895">
    <property type="component" value="Chromosome"/>
</dbReference>
<dbReference type="GO" id="GO:0019239">
    <property type="term" value="F:deaminase activity"/>
    <property type="evidence" value="ECO:0007669"/>
    <property type="project" value="TreeGrafter"/>
</dbReference>
<dbReference type="PANTHER" id="PTHR11803">
    <property type="entry name" value="2-IMINOBUTANOATE/2-IMINOPROPANOATE DEAMINASE RIDA"/>
    <property type="match status" value="1"/>
</dbReference>